<gene>
    <name evidence="1" type="ORF">G7B40_016265</name>
</gene>
<evidence type="ECO:0000313" key="2">
    <source>
        <dbReference type="Proteomes" id="UP000667802"/>
    </source>
</evidence>
<dbReference type="AlphaFoldDB" id="A0AAP5M5N5"/>
<name>A0AAP5M5N5_9CYAN</name>
<keyword evidence="2" id="KW-1185">Reference proteome</keyword>
<organism evidence="1 2">
    <name type="scientific">Aetokthonos hydrillicola Thurmond2011</name>
    <dbReference type="NCBI Taxonomy" id="2712845"/>
    <lineage>
        <taxon>Bacteria</taxon>
        <taxon>Bacillati</taxon>
        <taxon>Cyanobacteriota</taxon>
        <taxon>Cyanophyceae</taxon>
        <taxon>Nostocales</taxon>
        <taxon>Hapalosiphonaceae</taxon>
        <taxon>Aetokthonos</taxon>
    </lineage>
</organism>
<sequence>MSHNTHDDNSKPQNQTVAYKSRLNSWAVARLLPDEVRPEIVTRFRSRSDAEGHLHLLRRLTPSDRFEVIFDCQREESVN</sequence>
<proteinExistence type="predicted"/>
<dbReference type="Proteomes" id="UP000667802">
    <property type="component" value="Unassembled WGS sequence"/>
</dbReference>
<reference evidence="2" key="1">
    <citation type="journal article" date="2021" name="Science">
        <title>Hunting the eagle killer: A cyanobacterial neurotoxin causes vacuolar myelinopathy.</title>
        <authorList>
            <person name="Breinlinger S."/>
            <person name="Phillips T.J."/>
            <person name="Haram B.N."/>
            <person name="Mares J."/>
            <person name="Martinez Yerena J.A."/>
            <person name="Hrouzek P."/>
            <person name="Sobotka R."/>
            <person name="Henderson W.M."/>
            <person name="Schmieder P."/>
            <person name="Williams S.M."/>
            <person name="Lauderdale J.D."/>
            <person name="Wilde H.D."/>
            <person name="Gerrin W."/>
            <person name="Kust A."/>
            <person name="Washington J.W."/>
            <person name="Wagner C."/>
            <person name="Geier B."/>
            <person name="Liebeke M."/>
            <person name="Enke H."/>
            <person name="Niedermeyer T.H.J."/>
            <person name="Wilde S.B."/>
        </authorList>
    </citation>
    <scope>NUCLEOTIDE SEQUENCE [LARGE SCALE GENOMIC DNA]</scope>
    <source>
        <strain evidence="2">Thurmond2011</strain>
    </source>
</reference>
<comment type="caution">
    <text evidence="1">The sequence shown here is derived from an EMBL/GenBank/DDBJ whole genome shotgun (WGS) entry which is preliminary data.</text>
</comment>
<protein>
    <submittedName>
        <fullName evidence="1">Uncharacterized protein</fullName>
    </submittedName>
</protein>
<dbReference type="EMBL" id="JAALHA020000007">
    <property type="protein sequence ID" value="MDR9896106.1"/>
    <property type="molecule type" value="Genomic_DNA"/>
</dbReference>
<evidence type="ECO:0000313" key="1">
    <source>
        <dbReference type="EMBL" id="MDR9896106.1"/>
    </source>
</evidence>
<dbReference type="RefSeq" id="WP_208340064.1">
    <property type="nucleotide sequence ID" value="NZ_CAWQFN010000602.1"/>
</dbReference>
<accession>A0AAP5M5N5</accession>